<reference evidence="2 3" key="1">
    <citation type="submission" date="2018-04" db="EMBL/GenBank/DDBJ databases">
        <title>Genomic Encyclopedia of Archaeal and Bacterial Type Strains, Phase II (KMG-II): from individual species to whole genera.</title>
        <authorList>
            <person name="Goeker M."/>
        </authorList>
    </citation>
    <scope>NUCLEOTIDE SEQUENCE [LARGE SCALE GENOMIC DNA]</scope>
    <source>
        <strain evidence="2 3">DSM 100162</strain>
    </source>
</reference>
<organism evidence="2 3">
    <name type="scientific">Pontibacter mucosus</name>
    <dbReference type="NCBI Taxonomy" id="1649266"/>
    <lineage>
        <taxon>Bacteria</taxon>
        <taxon>Pseudomonadati</taxon>
        <taxon>Bacteroidota</taxon>
        <taxon>Cytophagia</taxon>
        <taxon>Cytophagales</taxon>
        <taxon>Hymenobacteraceae</taxon>
        <taxon>Pontibacter</taxon>
    </lineage>
</organism>
<gene>
    <name evidence="2" type="ORF">C8N40_10124</name>
</gene>
<dbReference type="InterPro" id="IPR026341">
    <property type="entry name" value="T9SS_type_B"/>
</dbReference>
<dbReference type="Pfam" id="PF13585">
    <property type="entry name" value="CHU_C"/>
    <property type="match status" value="1"/>
</dbReference>
<name>A0A2T5YS98_9BACT</name>
<dbReference type="RefSeq" id="WP_108209793.1">
    <property type="nucleotide sequence ID" value="NZ_QBKI01000001.1"/>
</dbReference>
<feature type="signal peptide" evidence="1">
    <location>
        <begin position="1"/>
        <end position="24"/>
    </location>
</feature>
<dbReference type="Gene3D" id="2.60.120.260">
    <property type="entry name" value="Galactose-binding domain-like"/>
    <property type="match status" value="1"/>
</dbReference>
<accession>A0A2T5YS98</accession>
<evidence type="ECO:0000256" key="1">
    <source>
        <dbReference type="SAM" id="SignalP"/>
    </source>
</evidence>
<keyword evidence="1" id="KW-0732">Signal</keyword>
<dbReference type="Proteomes" id="UP000244225">
    <property type="component" value="Unassembled WGS sequence"/>
</dbReference>
<evidence type="ECO:0000313" key="2">
    <source>
        <dbReference type="EMBL" id="PTX22202.1"/>
    </source>
</evidence>
<comment type="caution">
    <text evidence="2">The sequence shown here is derived from an EMBL/GenBank/DDBJ whole genome shotgun (WGS) entry which is preliminary data.</text>
</comment>
<sequence length="305" mass="34598">MKTNLLARIILLLALTFTSNKGYAQLITNPSFESTPTGQNYIPSSWTKCHYYSTPDTQPGGWNVTTPPSHGSSYLGLVTRGNQGPYANTTEDAQIQLSSKLKAGKKYNFSIDLAYSVTQGHPGDNYDFISYANPTVLRIWGGVNDCQKTELLWESPTVDHTNWQTYDFSFTPKLDEINFLILEAYYAGPQTYFGNILIDNIIEKKTEEPSGCVLETFNVFTPNADGYNDVFYFKSATKIARFNLQIFNRWGKLVFETDDIDYGWDGKYKGNECAAGVYYWSVNYMCIVDESIVDYKRKGTVTIFR</sequence>
<dbReference type="AlphaFoldDB" id="A0A2T5YS98"/>
<dbReference type="OrthoDB" id="631648at2"/>
<proteinExistence type="predicted"/>
<feature type="chain" id="PRO_5015756978" evidence="1">
    <location>
        <begin position="25"/>
        <end position="305"/>
    </location>
</feature>
<dbReference type="NCBIfam" id="TIGR04131">
    <property type="entry name" value="Bac_Flav_CTERM"/>
    <property type="match status" value="1"/>
</dbReference>
<evidence type="ECO:0000313" key="3">
    <source>
        <dbReference type="Proteomes" id="UP000244225"/>
    </source>
</evidence>
<protein>
    <submittedName>
        <fullName evidence="2">Gliding motility-associated-like protein</fullName>
    </submittedName>
</protein>
<dbReference type="EMBL" id="QBKI01000001">
    <property type="protein sequence ID" value="PTX22202.1"/>
    <property type="molecule type" value="Genomic_DNA"/>
</dbReference>
<keyword evidence="3" id="KW-1185">Reference proteome</keyword>